<keyword evidence="11" id="KW-1185">Reference proteome</keyword>
<reference evidence="10 11" key="1">
    <citation type="submission" date="2021-06" db="EMBL/GenBank/DDBJ databases">
        <title>Caerostris darwini draft genome.</title>
        <authorList>
            <person name="Kono N."/>
            <person name="Arakawa K."/>
        </authorList>
    </citation>
    <scope>NUCLEOTIDE SEQUENCE [LARGE SCALE GENOMIC DNA]</scope>
</reference>
<dbReference type="PANTHER" id="PTHR11730">
    <property type="entry name" value="AMMONIUM TRANSPORTER"/>
    <property type="match status" value="1"/>
</dbReference>
<evidence type="ECO:0000256" key="5">
    <source>
        <dbReference type="ARBA" id="ARBA00022989"/>
    </source>
</evidence>
<dbReference type="AlphaFoldDB" id="A0AAV4RGD3"/>
<gene>
    <name evidence="10" type="primary">amt-3</name>
    <name evidence="10" type="ORF">CDAR_583891</name>
</gene>
<feature type="transmembrane region" description="Helical" evidence="8">
    <location>
        <begin position="420"/>
        <end position="440"/>
    </location>
</feature>
<keyword evidence="6 8" id="KW-0472">Membrane</keyword>
<feature type="transmembrane region" description="Helical" evidence="8">
    <location>
        <begin position="473"/>
        <end position="491"/>
    </location>
</feature>
<evidence type="ECO:0000256" key="3">
    <source>
        <dbReference type="ARBA" id="ARBA00022448"/>
    </source>
</evidence>
<feature type="transmembrane region" description="Helical" evidence="8">
    <location>
        <begin position="385"/>
        <end position="408"/>
    </location>
</feature>
<feature type="transmembrane region" description="Helical" evidence="8">
    <location>
        <begin position="306"/>
        <end position="326"/>
    </location>
</feature>
<feature type="transmembrane region" description="Helical" evidence="8">
    <location>
        <begin position="503"/>
        <end position="522"/>
    </location>
</feature>
<comment type="caution">
    <text evidence="10">The sequence shown here is derived from an EMBL/GenBank/DDBJ whole genome shotgun (WGS) entry which is preliminary data.</text>
</comment>
<evidence type="ECO:0000256" key="1">
    <source>
        <dbReference type="ARBA" id="ARBA00004141"/>
    </source>
</evidence>
<keyword evidence="7" id="KW-0924">Ammonia transport</keyword>
<feature type="transmembrane region" description="Helical" evidence="8">
    <location>
        <begin position="195"/>
        <end position="215"/>
    </location>
</feature>
<dbReference type="Proteomes" id="UP001054837">
    <property type="component" value="Unassembled WGS sequence"/>
</dbReference>
<dbReference type="InterPro" id="IPR029020">
    <property type="entry name" value="Ammonium/urea_transptr"/>
</dbReference>
<comment type="subcellular location">
    <subcellularLocation>
        <location evidence="1">Membrane</location>
        <topology evidence="1">Multi-pass membrane protein</topology>
    </subcellularLocation>
</comment>
<dbReference type="FunFam" id="1.10.3430.10:FF:000008">
    <property type="entry name" value="Ammonium transporter"/>
    <property type="match status" value="1"/>
</dbReference>
<feature type="transmembrane region" description="Helical" evidence="8">
    <location>
        <begin position="542"/>
        <end position="568"/>
    </location>
</feature>
<proteinExistence type="inferred from homology"/>
<evidence type="ECO:0000313" key="11">
    <source>
        <dbReference type="Proteomes" id="UP001054837"/>
    </source>
</evidence>
<feature type="transmembrane region" description="Helical" evidence="8">
    <location>
        <begin position="346"/>
        <end position="364"/>
    </location>
</feature>
<evidence type="ECO:0000256" key="7">
    <source>
        <dbReference type="ARBA" id="ARBA00023177"/>
    </source>
</evidence>
<dbReference type="GO" id="GO:0008519">
    <property type="term" value="F:ammonium channel activity"/>
    <property type="evidence" value="ECO:0007669"/>
    <property type="project" value="InterPro"/>
</dbReference>
<feature type="transmembrane region" description="Helical" evidence="8">
    <location>
        <begin position="447"/>
        <end position="467"/>
    </location>
</feature>
<dbReference type="EMBL" id="BPLQ01006085">
    <property type="protein sequence ID" value="GIY19981.1"/>
    <property type="molecule type" value="Genomic_DNA"/>
</dbReference>
<dbReference type="Gene3D" id="1.10.3430.10">
    <property type="entry name" value="Ammonium transporter AmtB like domains"/>
    <property type="match status" value="1"/>
</dbReference>
<keyword evidence="3" id="KW-0813">Transport</keyword>
<keyword evidence="5 8" id="KW-1133">Transmembrane helix</keyword>
<evidence type="ECO:0000256" key="6">
    <source>
        <dbReference type="ARBA" id="ARBA00023136"/>
    </source>
</evidence>
<keyword evidence="4 8" id="KW-0812">Transmembrane</keyword>
<evidence type="ECO:0000256" key="2">
    <source>
        <dbReference type="ARBA" id="ARBA00005887"/>
    </source>
</evidence>
<feature type="domain" description="Ammonium transporter AmtB-like" evidence="9">
    <location>
        <begin position="196"/>
        <end position="592"/>
    </location>
</feature>
<evidence type="ECO:0000313" key="10">
    <source>
        <dbReference type="EMBL" id="GIY19981.1"/>
    </source>
</evidence>
<accession>A0AAV4RGD3</accession>
<evidence type="ECO:0000256" key="4">
    <source>
        <dbReference type="ARBA" id="ARBA00022692"/>
    </source>
</evidence>
<dbReference type="Pfam" id="PF00909">
    <property type="entry name" value="Ammonium_transp"/>
    <property type="match status" value="1"/>
</dbReference>
<sequence>MDSKNGYSDWPSILRCMDEENGTTGEDVADLNLLMNLFVKRDQSSPENPSLKSIADPEIRQLSPGEASRAKPSNGKVCDIGFISKTSDYYHDNFQLITYRYSGILEGMINGSVKEFVKRVFAIFFVYRSHVAGGLTCHRTVLEWLSRFNISVTKYGYIYLVTSCVSAIAMPSSVIHLSLNDTASGHSAREDANDVVFILTSSFLIFTMQSGYALLESGIVSRKNEVNILVKNATNVLVGGFAYWAFGFGFSFGQSYSNLFIAFGSFFITASMEEMGVIYSKFVFELAYATTATTLISGAMAERCKFTSYCVVTALVIFVYSVPAGWMWRDNGFLATLGAVDVGGSGVVHLVGGCCGLVAAAILGPRTGRYDKGTQLLPLGNPTNALLGLFMLWWGWLGFSAGSTTGIVDDKWKYSSRASVTTILASSGGGLIGMIFSFFVKDGIHDVPILMNAVMGSLVSISGGCTIVRPWEAIVIGMVGGILVLTAIPLIDKLHIDDPTNTFAVHGIAGAWGMLSIGLFSVKDNMRNYTRGLDGLFKGGGWKLIGIQAMACGILFAWSTVVSTVLLFSVHKTIGMRMPLEEEILGPDYIDHCLKHDGNSQIIQNFKERKKQLVRRF</sequence>
<dbReference type="SUPFAM" id="SSF111352">
    <property type="entry name" value="Ammonium transporter"/>
    <property type="match status" value="1"/>
</dbReference>
<dbReference type="GO" id="GO:0005886">
    <property type="term" value="C:plasma membrane"/>
    <property type="evidence" value="ECO:0007669"/>
    <property type="project" value="TreeGrafter"/>
</dbReference>
<organism evidence="10 11">
    <name type="scientific">Caerostris darwini</name>
    <dbReference type="NCBI Taxonomy" id="1538125"/>
    <lineage>
        <taxon>Eukaryota</taxon>
        <taxon>Metazoa</taxon>
        <taxon>Ecdysozoa</taxon>
        <taxon>Arthropoda</taxon>
        <taxon>Chelicerata</taxon>
        <taxon>Arachnida</taxon>
        <taxon>Araneae</taxon>
        <taxon>Araneomorphae</taxon>
        <taxon>Entelegynae</taxon>
        <taxon>Araneoidea</taxon>
        <taxon>Araneidae</taxon>
        <taxon>Caerostris</taxon>
    </lineage>
</organism>
<evidence type="ECO:0000256" key="8">
    <source>
        <dbReference type="SAM" id="Phobius"/>
    </source>
</evidence>
<dbReference type="GO" id="GO:0097272">
    <property type="term" value="P:ammonium homeostasis"/>
    <property type="evidence" value="ECO:0007669"/>
    <property type="project" value="TreeGrafter"/>
</dbReference>
<evidence type="ECO:0000259" key="9">
    <source>
        <dbReference type="Pfam" id="PF00909"/>
    </source>
</evidence>
<feature type="transmembrane region" description="Helical" evidence="8">
    <location>
        <begin position="277"/>
        <end position="299"/>
    </location>
</feature>
<name>A0AAV4RGD3_9ARAC</name>
<comment type="similarity">
    <text evidence="2">Belongs to the ammonia transporter channel (TC 1.A.11.2) family.</text>
</comment>
<feature type="transmembrane region" description="Helical" evidence="8">
    <location>
        <begin position="156"/>
        <end position="175"/>
    </location>
</feature>
<feature type="transmembrane region" description="Helical" evidence="8">
    <location>
        <begin position="236"/>
        <end position="257"/>
    </location>
</feature>
<dbReference type="InterPro" id="IPR024041">
    <property type="entry name" value="NH4_transpt_AmtB-like_dom"/>
</dbReference>
<protein>
    <submittedName>
        <fullName evidence="10">Ammonium transporter 3</fullName>
    </submittedName>
</protein>
<dbReference type="PANTHER" id="PTHR11730:SF58">
    <property type="entry name" value="AMMONIUM TRANSPORTER"/>
    <property type="match status" value="1"/>
</dbReference>